<protein>
    <recommendedName>
        <fullName evidence="5">MARVEL domain-containing protein</fullName>
    </recommendedName>
</protein>
<proteinExistence type="predicted"/>
<organism evidence="3 4">
    <name type="scientific">Delitschia confertaspora ATCC 74209</name>
    <dbReference type="NCBI Taxonomy" id="1513339"/>
    <lineage>
        <taxon>Eukaryota</taxon>
        <taxon>Fungi</taxon>
        <taxon>Dikarya</taxon>
        <taxon>Ascomycota</taxon>
        <taxon>Pezizomycotina</taxon>
        <taxon>Dothideomycetes</taxon>
        <taxon>Pleosporomycetidae</taxon>
        <taxon>Pleosporales</taxon>
        <taxon>Delitschiaceae</taxon>
        <taxon>Delitschia</taxon>
    </lineage>
</organism>
<reference evidence="3" key="1">
    <citation type="journal article" date="2020" name="Stud. Mycol.">
        <title>101 Dothideomycetes genomes: a test case for predicting lifestyles and emergence of pathogens.</title>
        <authorList>
            <person name="Haridas S."/>
            <person name="Albert R."/>
            <person name="Binder M."/>
            <person name="Bloem J."/>
            <person name="Labutti K."/>
            <person name="Salamov A."/>
            <person name="Andreopoulos B."/>
            <person name="Baker S."/>
            <person name="Barry K."/>
            <person name="Bills G."/>
            <person name="Bluhm B."/>
            <person name="Cannon C."/>
            <person name="Castanera R."/>
            <person name="Culley D."/>
            <person name="Daum C."/>
            <person name="Ezra D."/>
            <person name="Gonzalez J."/>
            <person name="Henrissat B."/>
            <person name="Kuo A."/>
            <person name="Liang C."/>
            <person name="Lipzen A."/>
            <person name="Lutzoni F."/>
            <person name="Magnuson J."/>
            <person name="Mondo S."/>
            <person name="Nolan M."/>
            <person name="Ohm R."/>
            <person name="Pangilinan J."/>
            <person name="Park H.-J."/>
            <person name="Ramirez L."/>
            <person name="Alfaro M."/>
            <person name="Sun H."/>
            <person name="Tritt A."/>
            <person name="Yoshinaga Y."/>
            <person name="Zwiers L.-H."/>
            <person name="Turgeon B."/>
            <person name="Goodwin S."/>
            <person name="Spatafora J."/>
            <person name="Crous P."/>
            <person name="Grigoriev I."/>
        </authorList>
    </citation>
    <scope>NUCLEOTIDE SEQUENCE</scope>
    <source>
        <strain evidence="3">ATCC 74209</strain>
    </source>
</reference>
<keyword evidence="2" id="KW-1133">Transmembrane helix</keyword>
<comment type="caution">
    <text evidence="3">The sequence shown here is derived from an EMBL/GenBank/DDBJ whole genome shotgun (WGS) entry which is preliminary data.</text>
</comment>
<feature type="transmembrane region" description="Helical" evidence="2">
    <location>
        <begin position="14"/>
        <end position="33"/>
    </location>
</feature>
<evidence type="ECO:0000256" key="1">
    <source>
        <dbReference type="SAM" id="MobiDB-lite"/>
    </source>
</evidence>
<gene>
    <name evidence="3" type="ORF">GQ43DRAFT_446179</name>
</gene>
<feature type="region of interest" description="Disordered" evidence="1">
    <location>
        <begin position="110"/>
        <end position="132"/>
    </location>
</feature>
<evidence type="ECO:0008006" key="5">
    <source>
        <dbReference type="Google" id="ProtNLM"/>
    </source>
</evidence>
<name>A0A9P4JVN2_9PLEO</name>
<feature type="region of interest" description="Disordered" evidence="1">
    <location>
        <begin position="203"/>
        <end position="233"/>
    </location>
</feature>
<evidence type="ECO:0000313" key="3">
    <source>
        <dbReference type="EMBL" id="KAF2205211.1"/>
    </source>
</evidence>
<accession>A0A9P4JVN2</accession>
<dbReference type="Proteomes" id="UP000799536">
    <property type="component" value="Unassembled WGS sequence"/>
</dbReference>
<keyword evidence="2" id="KW-0472">Membrane</keyword>
<sequence length="296" mass="31334">MAFGGTFLKLVETILYALEFCCASIILGVYSYFMSVLADRDVYIRKTWQAVEGISGLAVLYTILAVLLTCCLGGKSFFALLGIVLDLLFMGAFVAVAVLTREGARSCSGNVRTPLGNGPSNSKQGFGSSSNGNGPSQITYSVSLGTACRLNSAVFAVAIAGAVLFLLSAIVQVLLARHHRKEKRYGPSPANNYTRGSGVKFWQRGKKNRGTRDAEMAGTVPATGGLSGGHHDVRPSHDTAYTGSTVANNSAYEHGHNKTLSGGYHTAPTGTYAAPTSNTYAPPTEFGTWLIRVFSP</sequence>
<dbReference type="EMBL" id="ML993860">
    <property type="protein sequence ID" value="KAF2205211.1"/>
    <property type="molecule type" value="Genomic_DNA"/>
</dbReference>
<keyword evidence="4" id="KW-1185">Reference proteome</keyword>
<dbReference type="AlphaFoldDB" id="A0A9P4JVN2"/>
<feature type="transmembrane region" description="Helical" evidence="2">
    <location>
        <begin position="53"/>
        <end position="70"/>
    </location>
</feature>
<feature type="transmembrane region" description="Helical" evidence="2">
    <location>
        <begin position="153"/>
        <end position="175"/>
    </location>
</feature>
<dbReference type="OrthoDB" id="5342507at2759"/>
<feature type="transmembrane region" description="Helical" evidence="2">
    <location>
        <begin position="77"/>
        <end position="99"/>
    </location>
</feature>
<evidence type="ECO:0000256" key="2">
    <source>
        <dbReference type="SAM" id="Phobius"/>
    </source>
</evidence>
<evidence type="ECO:0000313" key="4">
    <source>
        <dbReference type="Proteomes" id="UP000799536"/>
    </source>
</evidence>
<keyword evidence="2" id="KW-0812">Transmembrane</keyword>
<feature type="compositionally biased region" description="Low complexity" evidence="1">
    <location>
        <begin position="120"/>
        <end position="132"/>
    </location>
</feature>